<dbReference type="RefSeq" id="YP_009394532.1">
    <property type="nucleotide sequence ID" value="NC_035273.1"/>
</dbReference>
<dbReference type="AlphaFoldDB" id="A0A1Z1MBF9"/>
<accession>A0A1Z1MBF9</accession>
<keyword evidence="1" id="KW-0150">Chloroplast</keyword>
<reference evidence="1" key="1">
    <citation type="journal article" date="2017" name="J. Phycol.">
        <title>Analysis of chloroplast genomes and a supermatrix inform reclassification of the Rhodomelaceae (Rhodophyta).</title>
        <authorList>
            <person name="Diaz-Tapia P."/>
            <person name="Maggs C.A."/>
            <person name="West J.A."/>
            <person name="Verbruggen H."/>
        </authorList>
    </citation>
    <scope>NUCLEOTIDE SEQUENCE</scope>
    <source>
        <strain evidence="1">PD546</strain>
    </source>
</reference>
<geneLocation type="chloroplast" evidence="1"/>
<dbReference type="GeneID" id="33356412"/>
<gene>
    <name evidence="1" type="primary">ycf58</name>
</gene>
<sequence length="151" mass="18541">MKKYNSLLKYLAGNWLLHENLFIFRNKDQQNKNNFITFNHYFKSYAYENKIYNQNRNKALTKNSKFNKKVNNYLFFKFLEKYEYNKIFFCLKYLRKGLFKASKYNIKKRIKQEEYIYIANKNILISILLIKSIQNQYLGAKISSYIRIKDN</sequence>
<keyword evidence="1" id="KW-0934">Plastid</keyword>
<organism evidence="1">
    <name type="scientific">Vertebrata thuyoides</name>
    <dbReference type="NCBI Taxonomy" id="2006970"/>
    <lineage>
        <taxon>Eukaryota</taxon>
        <taxon>Rhodophyta</taxon>
        <taxon>Florideophyceae</taxon>
        <taxon>Rhodymeniophycidae</taxon>
        <taxon>Ceramiales</taxon>
        <taxon>Rhodomelaceae</taxon>
        <taxon>Polysiphonioideae</taxon>
        <taxon>Vertebrata</taxon>
    </lineage>
</organism>
<dbReference type="EMBL" id="MF101426">
    <property type="protein sequence ID" value="ARW63094.1"/>
    <property type="molecule type" value="Genomic_DNA"/>
</dbReference>
<evidence type="ECO:0000313" key="1">
    <source>
        <dbReference type="EMBL" id="ARW63094.1"/>
    </source>
</evidence>
<proteinExistence type="predicted"/>
<protein>
    <submittedName>
        <fullName evidence="1">Uncharacterized protein</fullName>
    </submittedName>
</protein>
<name>A0A1Z1MBF9_9FLOR</name>